<dbReference type="AlphaFoldDB" id="A0A8J4WV39"/>
<evidence type="ECO:0000313" key="1">
    <source>
        <dbReference type="EMBL" id="KAF5891976.1"/>
    </source>
</evidence>
<keyword evidence="2" id="KW-1185">Reference proteome</keyword>
<reference evidence="1" key="1">
    <citation type="submission" date="2020-07" db="EMBL/GenBank/DDBJ databases">
        <title>Clarias magur genome sequencing, assembly and annotation.</title>
        <authorList>
            <person name="Kushwaha B."/>
            <person name="Kumar R."/>
            <person name="Das P."/>
            <person name="Joshi C.G."/>
            <person name="Kumar D."/>
            <person name="Nagpure N.S."/>
            <person name="Pandey M."/>
            <person name="Agarwal S."/>
            <person name="Srivastava S."/>
            <person name="Singh M."/>
            <person name="Sahoo L."/>
            <person name="Jayasankar P."/>
            <person name="Meher P.K."/>
            <person name="Koringa P.G."/>
            <person name="Iquebal M.A."/>
            <person name="Das S.P."/>
            <person name="Bit A."/>
            <person name="Patnaik S."/>
            <person name="Patel N."/>
            <person name="Shah T.M."/>
            <person name="Hinsu A."/>
            <person name="Jena J.K."/>
        </authorList>
    </citation>
    <scope>NUCLEOTIDE SEQUENCE</scope>
    <source>
        <strain evidence="1">CIFAMagur01</strain>
        <tissue evidence="1">Testis</tissue>
    </source>
</reference>
<protein>
    <submittedName>
        <fullName evidence="1">FNIP repeat-containing protein</fullName>
    </submittedName>
</protein>
<accession>A0A8J4WV39</accession>
<feature type="non-terminal residue" evidence="1">
    <location>
        <position position="1"/>
    </location>
</feature>
<proteinExistence type="predicted"/>
<name>A0A8J4WV39_CLAMG</name>
<dbReference type="EMBL" id="QNUK01000536">
    <property type="protein sequence ID" value="KAF5891976.1"/>
    <property type="molecule type" value="Genomic_DNA"/>
</dbReference>
<dbReference type="Proteomes" id="UP000727407">
    <property type="component" value="Unassembled WGS sequence"/>
</dbReference>
<gene>
    <name evidence="1" type="ORF">DAT39_018316</name>
</gene>
<evidence type="ECO:0000313" key="2">
    <source>
        <dbReference type="Proteomes" id="UP000727407"/>
    </source>
</evidence>
<sequence>VACVNSLHSSTLEIADFHCPRYVPSCCSSSLLVKQPLKTRNRALLSTQTSCLFGKPADADHLTWH</sequence>
<organism evidence="1 2">
    <name type="scientific">Clarias magur</name>
    <name type="common">Asian catfish</name>
    <name type="synonym">Macropteronotus magur</name>
    <dbReference type="NCBI Taxonomy" id="1594786"/>
    <lineage>
        <taxon>Eukaryota</taxon>
        <taxon>Metazoa</taxon>
        <taxon>Chordata</taxon>
        <taxon>Craniata</taxon>
        <taxon>Vertebrata</taxon>
        <taxon>Euteleostomi</taxon>
        <taxon>Actinopterygii</taxon>
        <taxon>Neopterygii</taxon>
        <taxon>Teleostei</taxon>
        <taxon>Ostariophysi</taxon>
        <taxon>Siluriformes</taxon>
        <taxon>Clariidae</taxon>
        <taxon>Clarias</taxon>
    </lineage>
</organism>
<comment type="caution">
    <text evidence="1">The sequence shown here is derived from an EMBL/GenBank/DDBJ whole genome shotgun (WGS) entry which is preliminary data.</text>
</comment>
<feature type="non-terminal residue" evidence="1">
    <location>
        <position position="65"/>
    </location>
</feature>